<keyword evidence="6" id="KW-1185">Reference proteome</keyword>
<gene>
    <name evidence="3" type="ORF">SAMN04487891_1166</name>
    <name evidence="4" type="ORF">SAMN05216293_4042</name>
</gene>
<dbReference type="InterPro" id="IPR036291">
    <property type="entry name" value="NAD(P)-bd_dom_sf"/>
</dbReference>
<sequence>MKRRDFIVKGSLASSAALYAPTVLGYGTPSANQTINVGVIGTGDRGGGMIPFINQIPNMRVIACSDILPFRLSSGLSKVDGKAKGYSDYRKLLDNKDVDAVLVATPFSTHSQIVVDALKTDKYVYGEKTMAKGYEGIKDLVHAADTSDNIFQAGHQYHSSRLYTHIVDEIKKGKIGKITAFECQWNRNGNWRRPVPDPKWERMINWRMYKEFSGGLLAELCSHQLDFVNWVLGSMPERVMGIGGINYWKDGRETYDNIHLIYSYPQGVRATFTCLTSNAMGDYKIKVLGDKGAFVLDYVKAWFYPEGSYQKEVGEVDGVSGATLNWDEEKGIPVQFDHEDPSKQALIDFRDNIVNNTLPIPNAKTGAMAALCVQMGLDAMYNNTIVEADQRLLKEILG</sequence>
<evidence type="ECO:0000313" key="4">
    <source>
        <dbReference type="EMBL" id="SHL67783.1"/>
    </source>
</evidence>
<comment type="caution">
    <text evidence="4">The sequence shown here is derived from an EMBL/GenBank/DDBJ whole genome shotgun (WGS) entry which is preliminary data.</text>
</comment>
<evidence type="ECO:0000313" key="5">
    <source>
        <dbReference type="Proteomes" id="UP000184031"/>
    </source>
</evidence>
<feature type="domain" description="Gfo/Idh/MocA-like oxidoreductase C-terminal" evidence="2">
    <location>
        <begin position="169"/>
        <end position="386"/>
    </location>
</feature>
<dbReference type="Pfam" id="PF02894">
    <property type="entry name" value="GFO_IDH_MocA_C"/>
    <property type="match status" value="1"/>
</dbReference>
<dbReference type="OrthoDB" id="9771072at2"/>
<dbReference type="Proteomes" id="UP000198940">
    <property type="component" value="Unassembled WGS sequence"/>
</dbReference>
<dbReference type="AlphaFoldDB" id="A0A1M7CKW6"/>
<feature type="domain" description="Gfo/Idh/MocA-like oxidoreductase N-terminal" evidence="1">
    <location>
        <begin position="35"/>
        <end position="155"/>
    </location>
</feature>
<dbReference type="SUPFAM" id="SSF51735">
    <property type="entry name" value="NAD(P)-binding Rossmann-fold domains"/>
    <property type="match status" value="1"/>
</dbReference>
<protein>
    <submittedName>
        <fullName evidence="4">Predicted dehydrogenase</fullName>
    </submittedName>
</protein>
<dbReference type="GO" id="GO:0000166">
    <property type="term" value="F:nucleotide binding"/>
    <property type="evidence" value="ECO:0007669"/>
    <property type="project" value="InterPro"/>
</dbReference>
<dbReference type="Proteomes" id="UP000184031">
    <property type="component" value="Unassembled WGS sequence"/>
</dbReference>
<dbReference type="PANTHER" id="PTHR43818:SF12">
    <property type="entry name" value="NADH-DEPENDENT DEHYDROGENASE-RELATED"/>
    <property type="match status" value="1"/>
</dbReference>
<dbReference type="InterPro" id="IPR050463">
    <property type="entry name" value="Gfo/Idh/MocA_oxidrdct_glycsds"/>
</dbReference>
<dbReference type="Pfam" id="PF01408">
    <property type="entry name" value="GFO_IDH_MocA"/>
    <property type="match status" value="1"/>
</dbReference>
<dbReference type="Gene3D" id="3.40.50.720">
    <property type="entry name" value="NAD(P)-binding Rossmann-like Domain"/>
    <property type="match status" value="1"/>
</dbReference>
<dbReference type="EMBL" id="FOKU01000016">
    <property type="protein sequence ID" value="SFC63565.1"/>
    <property type="molecule type" value="Genomic_DNA"/>
</dbReference>
<dbReference type="PANTHER" id="PTHR43818">
    <property type="entry name" value="BCDNA.GH03377"/>
    <property type="match status" value="1"/>
</dbReference>
<evidence type="ECO:0000313" key="3">
    <source>
        <dbReference type="EMBL" id="SFC63565.1"/>
    </source>
</evidence>
<dbReference type="SUPFAM" id="SSF55347">
    <property type="entry name" value="Glyceraldehyde-3-phosphate dehydrogenase-like, C-terminal domain"/>
    <property type="match status" value="1"/>
</dbReference>
<evidence type="ECO:0000259" key="2">
    <source>
        <dbReference type="Pfam" id="PF02894"/>
    </source>
</evidence>
<dbReference type="STRING" id="1055723.SAMN05216293_4042"/>
<dbReference type="Gene3D" id="3.30.360.10">
    <property type="entry name" value="Dihydrodipicolinate Reductase, domain 2"/>
    <property type="match status" value="1"/>
</dbReference>
<dbReference type="EMBL" id="FRAT01000014">
    <property type="protein sequence ID" value="SHL67783.1"/>
    <property type="molecule type" value="Genomic_DNA"/>
</dbReference>
<name>A0A1M7CKW6_9FLAO</name>
<proteinExistence type="predicted"/>
<accession>A0A1M7CKW6</accession>
<dbReference type="RefSeq" id="WP_072882949.1">
    <property type="nucleotide sequence ID" value="NZ_FOKU01000016.1"/>
</dbReference>
<dbReference type="InterPro" id="IPR000683">
    <property type="entry name" value="Gfo/Idh/MocA-like_OxRdtase_N"/>
</dbReference>
<reference evidence="4 5" key="1">
    <citation type="submission" date="2016-11" db="EMBL/GenBank/DDBJ databases">
        <authorList>
            <person name="Varghese N."/>
            <person name="Submissions S."/>
        </authorList>
    </citation>
    <scope>NUCLEOTIDE SEQUENCE [LARGE SCALE GENOMIC DNA]</scope>
    <source>
        <strain evidence="4 5">CGMCC 1.12174</strain>
        <strain evidence="3 6">DSM 26351</strain>
    </source>
</reference>
<dbReference type="InterPro" id="IPR004104">
    <property type="entry name" value="Gfo/Idh/MocA-like_OxRdtase_C"/>
</dbReference>
<evidence type="ECO:0000259" key="1">
    <source>
        <dbReference type="Pfam" id="PF01408"/>
    </source>
</evidence>
<organism evidence="4 5">
    <name type="scientific">Flagellimonas taeanensis</name>
    <dbReference type="NCBI Taxonomy" id="1005926"/>
    <lineage>
        <taxon>Bacteria</taxon>
        <taxon>Pseudomonadati</taxon>
        <taxon>Bacteroidota</taxon>
        <taxon>Flavobacteriia</taxon>
        <taxon>Flavobacteriales</taxon>
        <taxon>Flavobacteriaceae</taxon>
        <taxon>Flagellimonas</taxon>
    </lineage>
</organism>
<evidence type="ECO:0000313" key="6">
    <source>
        <dbReference type="Proteomes" id="UP000198940"/>
    </source>
</evidence>